<dbReference type="PRINTS" id="PR00783">
    <property type="entry name" value="MINTRINSICP"/>
</dbReference>
<feature type="transmembrane region" description="Helical" evidence="7">
    <location>
        <begin position="54"/>
        <end position="73"/>
    </location>
</feature>
<dbReference type="PANTHER" id="PTHR19139">
    <property type="entry name" value="AQUAPORIN TRANSPORTER"/>
    <property type="match status" value="1"/>
</dbReference>
<dbReference type="EMBL" id="JBITYG010000008">
    <property type="protein sequence ID" value="MFI9104007.1"/>
    <property type="molecule type" value="Genomic_DNA"/>
</dbReference>
<keyword evidence="5 7" id="KW-0472">Membrane</keyword>
<evidence type="ECO:0000256" key="3">
    <source>
        <dbReference type="ARBA" id="ARBA00022692"/>
    </source>
</evidence>
<dbReference type="RefSeq" id="WP_399653794.1">
    <property type="nucleotide sequence ID" value="NZ_JBITYG010000008.1"/>
</dbReference>
<proteinExistence type="inferred from homology"/>
<keyword evidence="3 6" id="KW-0812">Transmembrane</keyword>
<protein>
    <submittedName>
        <fullName evidence="8">Aquaporin</fullName>
    </submittedName>
</protein>
<evidence type="ECO:0000256" key="2">
    <source>
        <dbReference type="ARBA" id="ARBA00006175"/>
    </source>
</evidence>
<keyword evidence="4 7" id="KW-1133">Transmembrane helix</keyword>
<gene>
    <name evidence="8" type="ORF">ACIGXA_26165</name>
</gene>
<evidence type="ECO:0000313" key="8">
    <source>
        <dbReference type="EMBL" id="MFI9104007.1"/>
    </source>
</evidence>
<evidence type="ECO:0000256" key="6">
    <source>
        <dbReference type="RuleBase" id="RU000477"/>
    </source>
</evidence>
<evidence type="ECO:0000256" key="5">
    <source>
        <dbReference type="ARBA" id="ARBA00023136"/>
    </source>
</evidence>
<dbReference type="Gene3D" id="1.20.1080.10">
    <property type="entry name" value="Glycerol uptake facilitator protein"/>
    <property type="match status" value="1"/>
</dbReference>
<feature type="transmembrane region" description="Helical" evidence="7">
    <location>
        <begin position="211"/>
        <end position="235"/>
    </location>
</feature>
<dbReference type="InterPro" id="IPR000425">
    <property type="entry name" value="MIP"/>
</dbReference>
<comment type="similarity">
    <text evidence="2 6">Belongs to the MIP/aquaporin (TC 1.A.8) family.</text>
</comment>
<evidence type="ECO:0000256" key="4">
    <source>
        <dbReference type="ARBA" id="ARBA00022989"/>
    </source>
</evidence>
<dbReference type="SUPFAM" id="SSF81338">
    <property type="entry name" value="Aquaporin-like"/>
    <property type="match status" value="1"/>
</dbReference>
<organism evidence="8 9">
    <name type="scientific">Streptomyces fildesensis</name>
    <dbReference type="NCBI Taxonomy" id="375757"/>
    <lineage>
        <taxon>Bacteria</taxon>
        <taxon>Bacillati</taxon>
        <taxon>Actinomycetota</taxon>
        <taxon>Actinomycetes</taxon>
        <taxon>Kitasatosporales</taxon>
        <taxon>Streptomycetaceae</taxon>
        <taxon>Streptomyces</taxon>
    </lineage>
</organism>
<dbReference type="Pfam" id="PF00230">
    <property type="entry name" value="MIP"/>
    <property type="match status" value="1"/>
</dbReference>
<reference evidence="8 9" key="1">
    <citation type="submission" date="2024-10" db="EMBL/GenBank/DDBJ databases">
        <title>The Natural Products Discovery Center: Release of the First 8490 Sequenced Strains for Exploring Actinobacteria Biosynthetic Diversity.</title>
        <authorList>
            <person name="Kalkreuter E."/>
            <person name="Kautsar S.A."/>
            <person name="Yang D."/>
            <person name="Bader C.D."/>
            <person name="Teijaro C.N."/>
            <person name="Fluegel L."/>
            <person name="Davis C.M."/>
            <person name="Simpson J.R."/>
            <person name="Lauterbach L."/>
            <person name="Steele A.D."/>
            <person name="Gui C."/>
            <person name="Meng S."/>
            <person name="Li G."/>
            <person name="Viehrig K."/>
            <person name="Ye F."/>
            <person name="Su P."/>
            <person name="Kiefer A.F."/>
            <person name="Nichols A."/>
            <person name="Cepeda A.J."/>
            <person name="Yan W."/>
            <person name="Fan B."/>
            <person name="Jiang Y."/>
            <person name="Adhikari A."/>
            <person name="Zheng C.-J."/>
            <person name="Schuster L."/>
            <person name="Cowan T.M."/>
            <person name="Smanski M.J."/>
            <person name="Chevrette M.G."/>
            <person name="De Carvalho L.P.S."/>
            <person name="Shen B."/>
        </authorList>
    </citation>
    <scope>NUCLEOTIDE SEQUENCE [LARGE SCALE GENOMIC DNA]</scope>
    <source>
        <strain evidence="8 9">NPDC053399</strain>
    </source>
</reference>
<evidence type="ECO:0000256" key="7">
    <source>
        <dbReference type="SAM" id="Phobius"/>
    </source>
</evidence>
<dbReference type="Proteomes" id="UP001614394">
    <property type="component" value="Unassembled WGS sequence"/>
</dbReference>
<dbReference type="InterPro" id="IPR034294">
    <property type="entry name" value="Aquaporin_transptr"/>
</dbReference>
<dbReference type="PANTHER" id="PTHR19139:SF199">
    <property type="entry name" value="MIP17260P"/>
    <property type="match status" value="1"/>
</dbReference>
<comment type="caution">
    <text evidence="8">The sequence shown here is derived from an EMBL/GenBank/DDBJ whole genome shotgun (WGS) entry which is preliminary data.</text>
</comment>
<feature type="transmembrane region" description="Helical" evidence="7">
    <location>
        <begin position="169"/>
        <end position="191"/>
    </location>
</feature>
<keyword evidence="6" id="KW-0813">Transport</keyword>
<accession>A0ABW8CDV1</accession>
<feature type="transmembrane region" description="Helical" evidence="7">
    <location>
        <begin position="140"/>
        <end position="162"/>
    </location>
</feature>
<dbReference type="InterPro" id="IPR023271">
    <property type="entry name" value="Aquaporin-like"/>
</dbReference>
<sequence length="240" mass="24207">MQTQAVPAREAAPPAVPPLRRAAAELVGTAALVAVVVGSGIQATRLSHDVGVQLLANVLATALGLWVLITLLAPVSGAHLNPVVTLADWWTARGGPTAYGARTVALYVIAQTAGAIAGSVLADAMFDRPLISWSTHDLSAGHLVLGEVVATTGLVLLVTGLVRSGRTQLAPVAVATYIGAACWFTSSSSFANPAATVGRSFSDTFTGIAPGSLPGFIAAQLTGAVLGLALATALFTPKKP</sequence>
<comment type="subcellular location">
    <subcellularLocation>
        <location evidence="1">Membrane</location>
        <topology evidence="1">Multi-pass membrane protein</topology>
    </subcellularLocation>
</comment>
<name>A0ABW8CDV1_9ACTN</name>
<evidence type="ECO:0000256" key="1">
    <source>
        <dbReference type="ARBA" id="ARBA00004141"/>
    </source>
</evidence>
<feature type="transmembrane region" description="Helical" evidence="7">
    <location>
        <begin position="22"/>
        <end position="42"/>
    </location>
</feature>
<evidence type="ECO:0000313" key="9">
    <source>
        <dbReference type="Proteomes" id="UP001614394"/>
    </source>
</evidence>
<keyword evidence="9" id="KW-1185">Reference proteome</keyword>